<evidence type="ECO:0000256" key="1">
    <source>
        <dbReference type="SAM" id="MobiDB-lite"/>
    </source>
</evidence>
<dbReference type="Proteomes" id="UP000887565">
    <property type="component" value="Unplaced"/>
</dbReference>
<accession>A0A915JSK8</accession>
<sequence length="70" mass="7581">MVNRKGTAGLKPMSKPPSKLTIPPPDAGDLPVQLLPTTTPTAQEKLDLMVSQMEKIMILLGQMQNQIVAQ</sequence>
<evidence type="ECO:0000313" key="3">
    <source>
        <dbReference type="WBParaSite" id="nRc.2.0.1.t29226-RA"/>
    </source>
</evidence>
<dbReference type="WBParaSite" id="nRc.2.0.1.t29226-RA">
    <property type="protein sequence ID" value="nRc.2.0.1.t29226-RA"/>
    <property type="gene ID" value="nRc.2.0.1.g29226"/>
</dbReference>
<organism evidence="2 3">
    <name type="scientific">Romanomermis culicivorax</name>
    <name type="common">Nematode worm</name>
    <dbReference type="NCBI Taxonomy" id="13658"/>
    <lineage>
        <taxon>Eukaryota</taxon>
        <taxon>Metazoa</taxon>
        <taxon>Ecdysozoa</taxon>
        <taxon>Nematoda</taxon>
        <taxon>Enoplea</taxon>
        <taxon>Dorylaimia</taxon>
        <taxon>Mermithida</taxon>
        <taxon>Mermithoidea</taxon>
        <taxon>Mermithidae</taxon>
        <taxon>Romanomermis</taxon>
    </lineage>
</organism>
<feature type="region of interest" description="Disordered" evidence="1">
    <location>
        <begin position="1"/>
        <end position="29"/>
    </location>
</feature>
<proteinExistence type="predicted"/>
<name>A0A915JSK8_ROMCU</name>
<keyword evidence="2" id="KW-1185">Reference proteome</keyword>
<dbReference type="AlphaFoldDB" id="A0A915JSK8"/>
<reference evidence="3" key="1">
    <citation type="submission" date="2022-11" db="UniProtKB">
        <authorList>
            <consortium name="WormBaseParasite"/>
        </authorList>
    </citation>
    <scope>IDENTIFICATION</scope>
</reference>
<protein>
    <submittedName>
        <fullName evidence="3">Uncharacterized protein</fullName>
    </submittedName>
</protein>
<evidence type="ECO:0000313" key="2">
    <source>
        <dbReference type="Proteomes" id="UP000887565"/>
    </source>
</evidence>